<feature type="transmembrane region" description="Helical" evidence="1">
    <location>
        <begin position="295"/>
        <end position="313"/>
    </location>
</feature>
<feature type="transmembrane region" description="Helical" evidence="1">
    <location>
        <begin position="115"/>
        <end position="137"/>
    </location>
</feature>
<feature type="transmembrane region" description="Helical" evidence="1">
    <location>
        <begin position="241"/>
        <end position="259"/>
    </location>
</feature>
<organism evidence="2 3">
    <name type="scientific">Nocardia suismassiliense</name>
    <dbReference type="NCBI Taxonomy" id="2077092"/>
    <lineage>
        <taxon>Bacteria</taxon>
        <taxon>Bacillati</taxon>
        <taxon>Actinomycetota</taxon>
        <taxon>Actinomycetes</taxon>
        <taxon>Mycobacteriales</taxon>
        <taxon>Nocardiaceae</taxon>
        <taxon>Nocardia</taxon>
    </lineage>
</organism>
<protein>
    <submittedName>
        <fullName evidence="2">Uncharacterized protein</fullName>
    </submittedName>
</protein>
<keyword evidence="1" id="KW-0472">Membrane</keyword>
<keyword evidence="3" id="KW-1185">Reference proteome</keyword>
<feature type="transmembrane region" description="Helical" evidence="1">
    <location>
        <begin position="218"/>
        <end position="234"/>
    </location>
</feature>
<feature type="transmembrane region" description="Helical" evidence="1">
    <location>
        <begin position="184"/>
        <end position="206"/>
    </location>
</feature>
<evidence type="ECO:0000313" key="3">
    <source>
        <dbReference type="Proteomes" id="UP001601948"/>
    </source>
</evidence>
<feature type="transmembrane region" description="Helical" evidence="1">
    <location>
        <begin position="82"/>
        <end position="103"/>
    </location>
</feature>
<comment type="caution">
    <text evidence="2">The sequence shown here is derived from an EMBL/GenBank/DDBJ whole genome shotgun (WGS) entry which is preliminary data.</text>
</comment>
<feature type="transmembrane region" description="Helical" evidence="1">
    <location>
        <begin position="319"/>
        <end position="338"/>
    </location>
</feature>
<dbReference type="RefSeq" id="WP_387725155.1">
    <property type="nucleotide sequence ID" value="NZ_JBIAPI010000013.1"/>
</dbReference>
<keyword evidence="1" id="KW-0812">Transmembrane</keyword>
<feature type="transmembrane region" description="Helical" evidence="1">
    <location>
        <begin position="28"/>
        <end position="50"/>
    </location>
</feature>
<feature type="transmembrane region" description="Helical" evidence="1">
    <location>
        <begin position="57"/>
        <end position="76"/>
    </location>
</feature>
<evidence type="ECO:0000313" key="2">
    <source>
        <dbReference type="EMBL" id="MFF3228385.1"/>
    </source>
</evidence>
<feature type="transmembrane region" description="Helical" evidence="1">
    <location>
        <begin position="143"/>
        <end position="163"/>
    </location>
</feature>
<name>A0ABW6R4F2_9NOCA</name>
<reference evidence="2 3" key="1">
    <citation type="submission" date="2024-10" db="EMBL/GenBank/DDBJ databases">
        <title>The Natural Products Discovery Center: Release of the First 8490 Sequenced Strains for Exploring Actinobacteria Biosynthetic Diversity.</title>
        <authorList>
            <person name="Kalkreuter E."/>
            <person name="Kautsar S.A."/>
            <person name="Yang D."/>
            <person name="Bader C.D."/>
            <person name="Teijaro C.N."/>
            <person name="Fluegel L."/>
            <person name="Davis C.M."/>
            <person name="Simpson J.R."/>
            <person name="Lauterbach L."/>
            <person name="Steele A.D."/>
            <person name="Gui C."/>
            <person name="Meng S."/>
            <person name="Li G."/>
            <person name="Viehrig K."/>
            <person name="Ye F."/>
            <person name="Su P."/>
            <person name="Kiefer A.F."/>
            <person name="Nichols A."/>
            <person name="Cepeda A.J."/>
            <person name="Yan W."/>
            <person name="Fan B."/>
            <person name="Jiang Y."/>
            <person name="Adhikari A."/>
            <person name="Zheng C.-J."/>
            <person name="Schuster L."/>
            <person name="Cowan T.M."/>
            <person name="Smanski M.J."/>
            <person name="Chevrette M.G."/>
            <person name="De Carvalho L.P.S."/>
            <person name="Shen B."/>
        </authorList>
    </citation>
    <scope>NUCLEOTIDE SEQUENCE [LARGE SCALE GENOMIC DNA]</scope>
    <source>
        <strain evidence="2 3">NPDC003040</strain>
    </source>
</reference>
<sequence>MLCAVAAGPVAGGQLVLLGKPFGGVLGVPGAVVGYLVLTAGVLGLLAAALCLWRLRLSLGMTSASGSLAGLAVVVAGVVDTVAVFTIAVLVAGAATGPLLLAGRALAAEFGRGNFVLLHAAAPGGVAVAAWLSGHYYEEPGTGLLIAGALTTALGVAAGLVGLRGTDGPSADRVVENSIPPRSALFGYVAIGLAVGGTVLPTLHLLLFRWNEFGAEQLIWLAFAAAPAAAIVALPGRRPAAVPVVLILAAGGALLVVTAPGPVPVTIGLAVTLAAAARAMTALDELVWETTPHAIGVCALVVATAGLAGLGLVDLLGRLIGTGSALTVLGMGVLIAAWQSGRPDRRLLPGTRGSSSERGAP</sequence>
<keyword evidence="1" id="KW-1133">Transmembrane helix</keyword>
<gene>
    <name evidence="2" type="ORF">ACFYV7_36705</name>
</gene>
<dbReference type="EMBL" id="JBIAPI010000013">
    <property type="protein sequence ID" value="MFF3228385.1"/>
    <property type="molecule type" value="Genomic_DNA"/>
</dbReference>
<proteinExistence type="predicted"/>
<dbReference type="Proteomes" id="UP001601948">
    <property type="component" value="Unassembled WGS sequence"/>
</dbReference>
<accession>A0ABW6R4F2</accession>
<evidence type="ECO:0000256" key="1">
    <source>
        <dbReference type="SAM" id="Phobius"/>
    </source>
</evidence>